<proteinExistence type="predicted"/>
<dbReference type="GO" id="GO:0043161">
    <property type="term" value="P:proteasome-mediated ubiquitin-dependent protein catabolic process"/>
    <property type="evidence" value="ECO:0007669"/>
    <property type="project" value="TreeGrafter"/>
</dbReference>
<dbReference type="InterPro" id="IPR011042">
    <property type="entry name" value="6-blade_b-propeller_TolB-like"/>
</dbReference>
<evidence type="ECO:0000256" key="4">
    <source>
        <dbReference type="SAM" id="MobiDB-lite"/>
    </source>
</evidence>
<comment type="caution">
    <text evidence="2">Lacks conserved residue(s) required for the propagation of feature annotation.</text>
</comment>
<reference evidence="6" key="1">
    <citation type="submission" date="2021-02" db="EMBL/GenBank/DDBJ databases">
        <authorList>
            <person name="Nowell W R."/>
        </authorList>
    </citation>
    <scope>NUCLEOTIDE SEQUENCE</scope>
</reference>
<dbReference type="PANTHER" id="PTHR24104">
    <property type="entry name" value="E3 UBIQUITIN-PROTEIN LIGASE NHLRC1-RELATED"/>
    <property type="match status" value="1"/>
</dbReference>
<feature type="repeat" description="NHL" evidence="3">
    <location>
        <begin position="228"/>
        <end position="270"/>
    </location>
</feature>
<dbReference type="Gene3D" id="2.120.10.30">
    <property type="entry name" value="TolB, C-terminal domain"/>
    <property type="match status" value="1"/>
</dbReference>
<feature type="disulfide bond" evidence="2">
    <location>
        <begin position="619"/>
        <end position="628"/>
    </location>
</feature>
<dbReference type="InterPro" id="IPR020864">
    <property type="entry name" value="MACPF"/>
</dbReference>
<evidence type="ECO:0000259" key="5">
    <source>
        <dbReference type="PROSITE" id="PS50026"/>
    </source>
</evidence>
<evidence type="ECO:0000313" key="7">
    <source>
        <dbReference type="Proteomes" id="UP000663836"/>
    </source>
</evidence>
<dbReference type="AlphaFoldDB" id="A0A818ZE96"/>
<keyword evidence="2" id="KW-1015">Disulfide bond</keyword>
<dbReference type="SUPFAM" id="SSF63829">
    <property type="entry name" value="Calcium-dependent phosphotriesterase"/>
    <property type="match status" value="1"/>
</dbReference>
<dbReference type="PROSITE" id="PS51125">
    <property type="entry name" value="NHL"/>
    <property type="match status" value="1"/>
</dbReference>
<dbReference type="InterPro" id="IPR050952">
    <property type="entry name" value="TRIM-NHL_E3_ligases"/>
</dbReference>
<dbReference type="CDD" id="cd05819">
    <property type="entry name" value="NHL"/>
    <property type="match status" value="1"/>
</dbReference>
<feature type="domain" description="EGF-like" evidence="5">
    <location>
        <begin position="590"/>
        <end position="629"/>
    </location>
</feature>
<evidence type="ECO:0000256" key="2">
    <source>
        <dbReference type="PROSITE-ProRule" id="PRU00076"/>
    </source>
</evidence>
<dbReference type="Pfam" id="PF01436">
    <property type="entry name" value="NHL"/>
    <property type="match status" value="1"/>
</dbReference>
<organism evidence="6 7">
    <name type="scientific">Rotaria sordida</name>
    <dbReference type="NCBI Taxonomy" id="392033"/>
    <lineage>
        <taxon>Eukaryota</taxon>
        <taxon>Metazoa</taxon>
        <taxon>Spiralia</taxon>
        <taxon>Gnathifera</taxon>
        <taxon>Rotifera</taxon>
        <taxon>Eurotatoria</taxon>
        <taxon>Bdelloidea</taxon>
        <taxon>Philodinida</taxon>
        <taxon>Philodinidae</taxon>
        <taxon>Rotaria</taxon>
    </lineage>
</organism>
<dbReference type="InterPro" id="IPR001258">
    <property type="entry name" value="NHL_repeat"/>
</dbReference>
<evidence type="ECO:0000256" key="3">
    <source>
        <dbReference type="PROSITE-ProRule" id="PRU00504"/>
    </source>
</evidence>
<dbReference type="Pfam" id="PF01823">
    <property type="entry name" value="MACPF"/>
    <property type="match status" value="1"/>
</dbReference>
<dbReference type="PANTHER" id="PTHR24104:SF25">
    <property type="entry name" value="PROTEIN LIN-41"/>
    <property type="match status" value="1"/>
</dbReference>
<dbReference type="Proteomes" id="UP000663836">
    <property type="component" value="Unassembled WGS sequence"/>
</dbReference>
<dbReference type="GO" id="GO:0000209">
    <property type="term" value="P:protein polyubiquitination"/>
    <property type="evidence" value="ECO:0007669"/>
    <property type="project" value="TreeGrafter"/>
</dbReference>
<keyword evidence="2" id="KW-0245">EGF-like domain</keyword>
<sequence>MNSTDHNLTMNSLSKQHKKSKFTSSKPVNTISSQIRSCSKWIRAGETIVGNELNTHLNDLEKTAIIGVDTLYVVDRYNNKTRLQIFPNGCLVGHTLWNEFDSIILIDENATIYTVSYNGYIQRWLKDARQGEKINCQCNQCSRIWFDSENQDFYIVERFHPRVIKCNIHTNRTIIVAGITNIDGSSNQTLSYPYSLYVNNAKDIYISDVNNHRIVRWKENETQEVLCGISGESGNSTYHLDRPKSLAFDVEGNLYVADVGNSRVQKFTINNTGCLLSETEILKDRWSFIRQQLQASKVQLQNYVPLGLGYNPLKDSPICYTDFCQREGFALPILKLKYSVPSKETCTNHSTSENVRIDCITSQNVNIETQIINTLHDLKEHMLKTVDFSTDFIRNSKYVNVSFSYAYSREIHSIIYMIMKENATILVTSFNITSIRLSIDESKFEISDEFRFVIENMPCCDFNETVEKYIRKFIIGYFGYTYIKEVQLGSIIQQMIVITQNGFNISNQVWMKDVAKELFSIQMKLNRTQIYDKMLMNISDKYSTKSNVTIIGGNISIKSFNNWYKSVSDNPIFVKFIVLIKLAVDRYLSNPVYCYNQCTDTIHGTCIDSGYFQFGICQCKSTWTGFDCATPIRSNNTKNLKTGLNTGFYLKLNASICIVNGFQFTTATSHPKRDPIMVTLEGSNANKSLLTLGSSWTLMYNGSSGLESVPDRGKTGVLQMFNNSQPYRSYRLLVVLKRGVESGVHYSEFAFYGHSCLPAFEIV</sequence>
<feature type="region of interest" description="Disordered" evidence="4">
    <location>
        <begin position="1"/>
        <end position="28"/>
    </location>
</feature>
<dbReference type="EMBL" id="CAJOBD010001166">
    <property type="protein sequence ID" value="CAF3768348.1"/>
    <property type="molecule type" value="Genomic_DNA"/>
</dbReference>
<protein>
    <recommendedName>
        <fullName evidence="5">EGF-like domain-containing protein</fullName>
    </recommendedName>
</protein>
<accession>A0A818ZE96</accession>
<dbReference type="GO" id="GO:0061630">
    <property type="term" value="F:ubiquitin protein ligase activity"/>
    <property type="evidence" value="ECO:0007669"/>
    <property type="project" value="TreeGrafter"/>
</dbReference>
<keyword evidence="1" id="KW-0677">Repeat</keyword>
<dbReference type="PROSITE" id="PS00022">
    <property type="entry name" value="EGF_1"/>
    <property type="match status" value="1"/>
</dbReference>
<feature type="compositionally biased region" description="Polar residues" evidence="4">
    <location>
        <begin position="1"/>
        <end position="14"/>
    </location>
</feature>
<dbReference type="InterPro" id="IPR000742">
    <property type="entry name" value="EGF"/>
</dbReference>
<evidence type="ECO:0000313" key="6">
    <source>
        <dbReference type="EMBL" id="CAF3768348.1"/>
    </source>
</evidence>
<dbReference type="GO" id="GO:0008270">
    <property type="term" value="F:zinc ion binding"/>
    <property type="evidence" value="ECO:0007669"/>
    <property type="project" value="UniProtKB-KW"/>
</dbReference>
<comment type="caution">
    <text evidence="6">The sequence shown here is derived from an EMBL/GenBank/DDBJ whole genome shotgun (WGS) entry which is preliminary data.</text>
</comment>
<evidence type="ECO:0000256" key="1">
    <source>
        <dbReference type="ARBA" id="ARBA00022737"/>
    </source>
</evidence>
<name>A0A818ZE96_9BILA</name>
<dbReference type="PROSITE" id="PS50026">
    <property type="entry name" value="EGF_3"/>
    <property type="match status" value="1"/>
</dbReference>
<gene>
    <name evidence="6" type="ORF">JBS370_LOCUS13531</name>
</gene>